<dbReference type="Pfam" id="PF00083">
    <property type="entry name" value="Sugar_tr"/>
    <property type="match status" value="1"/>
</dbReference>
<protein>
    <recommendedName>
        <fullName evidence="7">Major facilitator superfamily (MFS) profile domain-containing protein</fullName>
    </recommendedName>
</protein>
<evidence type="ECO:0000313" key="8">
    <source>
        <dbReference type="EMBL" id="GAU94046.1"/>
    </source>
</evidence>
<evidence type="ECO:0000256" key="1">
    <source>
        <dbReference type="ARBA" id="ARBA00004141"/>
    </source>
</evidence>
<keyword evidence="3 6" id="KW-1133">Transmembrane helix</keyword>
<name>A0A1D1UWN0_RAMVA</name>
<evidence type="ECO:0000256" key="3">
    <source>
        <dbReference type="ARBA" id="ARBA00022989"/>
    </source>
</evidence>
<feature type="transmembrane region" description="Helical" evidence="6">
    <location>
        <begin position="291"/>
        <end position="315"/>
    </location>
</feature>
<feature type="transmembrane region" description="Helical" evidence="6">
    <location>
        <begin position="538"/>
        <end position="559"/>
    </location>
</feature>
<feature type="transmembrane region" description="Helical" evidence="6">
    <location>
        <begin position="571"/>
        <end position="591"/>
    </location>
</feature>
<feature type="domain" description="Major facilitator superfamily (MFS) profile" evidence="7">
    <location>
        <begin position="180"/>
        <end position="628"/>
    </location>
</feature>
<dbReference type="GO" id="GO:0016020">
    <property type="term" value="C:membrane"/>
    <property type="evidence" value="ECO:0007669"/>
    <property type="project" value="UniProtKB-SubCell"/>
</dbReference>
<dbReference type="PROSITE" id="PS50850">
    <property type="entry name" value="MFS"/>
    <property type="match status" value="1"/>
</dbReference>
<dbReference type="Proteomes" id="UP000186922">
    <property type="component" value="Unassembled WGS sequence"/>
</dbReference>
<comment type="caution">
    <text evidence="8">The sequence shown here is derived from an EMBL/GenBank/DDBJ whole genome shotgun (WGS) entry which is preliminary data.</text>
</comment>
<accession>A0A1D1UWN0</accession>
<feature type="region of interest" description="Disordered" evidence="5">
    <location>
        <begin position="716"/>
        <end position="736"/>
    </location>
</feature>
<reference evidence="8 9" key="1">
    <citation type="journal article" date="2016" name="Nat. Commun.">
        <title>Extremotolerant tardigrade genome and improved radiotolerance of human cultured cells by tardigrade-unique protein.</title>
        <authorList>
            <person name="Hashimoto T."/>
            <person name="Horikawa D.D."/>
            <person name="Saito Y."/>
            <person name="Kuwahara H."/>
            <person name="Kozuka-Hata H."/>
            <person name="Shin-I T."/>
            <person name="Minakuchi Y."/>
            <person name="Ohishi K."/>
            <person name="Motoyama A."/>
            <person name="Aizu T."/>
            <person name="Enomoto A."/>
            <person name="Kondo K."/>
            <person name="Tanaka S."/>
            <person name="Hara Y."/>
            <person name="Koshikawa S."/>
            <person name="Sagara H."/>
            <person name="Miura T."/>
            <person name="Yokobori S."/>
            <person name="Miyagawa K."/>
            <person name="Suzuki Y."/>
            <person name="Kubo T."/>
            <person name="Oyama M."/>
            <person name="Kohara Y."/>
            <person name="Fujiyama A."/>
            <person name="Arakawa K."/>
            <person name="Katayama T."/>
            <person name="Toyoda A."/>
            <person name="Kunieda T."/>
        </authorList>
    </citation>
    <scope>NUCLEOTIDE SEQUENCE [LARGE SCALE GENOMIC DNA]</scope>
    <source>
        <strain evidence="8 9">YOKOZUNA-1</strain>
    </source>
</reference>
<feature type="transmembrane region" description="Helical" evidence="6">
    <location>
        <begin position="355"/>
        <end position="373"/>
    </location>
</feature>
<evidence type="ECO:0000313" key="9">
    <source>
        <dbReference type="Proteomes" id="UP000186922"/>
    </source>
</evidence>
<dbReference type="AlphaFoldDB" id="A0A1D1UWN0"/>
<dbReference type="STRING" id="947166.A0A1D1UWN0"/>
<feature type="transmembrane region" description="Helical" evidence="6">
    <location>
        <begin position="268"/>
        <end position="285"/>
    </location>
</feature>
<feature type="region of interest" description="Disordered" evidence="5">
    <location>
        <begin position="1"/>
        <end position="65"/>
    </location>
</feature>
<sequence>MDEELAAPLRSRDRRGTEGAASDNFNRPAPKKSALRVTITEPMDSLHPRKSFREEKMAASVREQRDRQKDVGELFDDVSRKLAGAQGSYQLRIVFLVVLPLFLILSFVQNVIVFSMNSPANYWCHVAELNIHRQTDLNSSTSIVVNEKDREKLMPWDLFADPPGHSSCLMYDVNYTHLFLQNDRDFNKLVKYLNSSVKNNKTHSHTVTRCQHGWDYITLQHDASIVTEWNLVCDSESLLTIATVFTTIAGIIGLLTAGYIADRWGRKPTFFVFFAVMLVFSLSWAFVPTFAGFVCLAVLYSFGSQPLYHILYTIAVEMLTSKSRLRMAVWMSIFYAVGAMLFTLVAYFVRHWRTQSLYGTAPFFLIYVYVLFLPESPRWLLVHEKFEQVETYLRRVAATNGAQFDETCEAKLKMIFVQCQREVHLVQEDKDSFLRRASWTKLFLTVPMRRKTLLLTYLMITLQITYGGLRSFTPADELGGTDRYFAYFIGYLVEIPGYALALLVCDRYGRRVSILIFFLAAFVTCMITLAFPSKNAEYFWGIICVFFIARLFIAAAYVVGELLMYETFPTIIRLQGVAFVESISYIFWFLGPVIVDLKSHSEALPLVIFGCMALIAMVCVFVLPETVSTALPETVEEADMRGVLFRQAVNMRMPSMRYRSKKSSVDRSPVVSYTKKRGGSGGGGGYTDIPQRFKPQAEPAREANGAPAGRHARTIEEPDQSANAGAAPPVPLAYSDRPVGPSLVQVTELERARASLKHVRKRSPVPAARKPDVTADAKEDRVTPQKADFY</sequence>
<evidence type="ECO:0000256" key="4">
    <source>
        <dbReference type="ARBA" id="ARBA00023136"/>
    </source>
</evidence>
<dbReference type="OrthoDB" id="2261376at2759"/>
<dbReference type="Gene3D" id="1.20.1250.20">
    <property type="entry name" value="MFS general substrate transporter like domains"/>
    <property type="match status" value="1"/>
</dbReference>
<feature type="transmembrane region" description="Helical" evidence="6">
    <location>
        <begin position="512"/>
        <end position="532"/>
    </location>
</feature>
<dbReference type="PANTHER" id="PTHR24064">
    <property type="entry name" value="SOLUTE CARRIER FAMILY 22 MEMBER"/>
    <property type="match status" value="1"/>
</dbReference>
<keyword evidence="9" id="KW-1185">Reference proteome</keyword>
<keyword evidence="2 6" id="KW-0812">Transmembrane</keyword>
<feature type="transmembrane region" description="Helical" evidence="6">
    <location>
        <begin position="327"/>
        <end position="349"/>
    </location>
</feature>
<feature type="transmembrane region" description="Helical" evidence="6">
    <location>
        <begin position="603"/>
        <end position="623"/>
    </location>
</feature>
<dbReference type="InterPro" id="IPR005828">
    <property type="entry name" value="MFS_sugar_transport-like"/>
</dbReference>
<dbReference type="GO" id="GO:0022857">
    <property type="term" value="F:transmembrane transporter activity"/>
    <property type="evidence" value="ECO:0007669"/>
    <property type="project" value="InterPro"/>
</dbReference>
<evidence type="ECO:0000256" key="5">
    <source>
        <dbReference type="SAM" id="MobiDB-lite"/>
    </source>
</evidence>
<feature type="transmembrane region" description="Helical" evidence="6">
    <location>
        <begin position="238"/>
        <end position="261"/>
    </location>
</feature>
<dbReference type="SUPFAM" id="SSF103473">
    <property type="entry name" value="MFS general substrate transporter"/>
    <property type="match status" value="1"/>
</dbReference>
<feature type="compositionally biased region" description="Basic and acidic residues" evidence="5">
    <location>
        <begin position="769"/>
        <end position="790"/>
    </location>
</feature>
<proteinExistence type="predicted"/>
<keyword evidence="4 6" id="KW-0472">Membrane</keyword>
<evidence type="ECO:0000256" key="6">
    <source>
        <dbReference type="SAM" id="Phobius"/>
    </source>
</evidence>
<dbReference type="EMBL" id="BDGG01000002">
    <property type="protein sequence ID" value="GAU94046.1"/>
    <property type="molecule type" value="Genomic_DNA"/>
</dbReference>
<feature type="region of interest" description="Disordered" evidence="5">
    <location>
        <begin position="658"/>
        <end position="692"/>
    </location>
</feature>
<gene>
    <name evidence="8" type="primary">RvY_05890-1</name>
    <name evidence="8" type="synonym">RvY_05890.1</name>
    <name evidence="8" type="ORF">RvY_05890</name>
</gene>
<feature type="region of interest" description="Disordered" evidence="5">
    <location>
        <begin position="755"/>
        <end position="790"/>
    </location>
</feature>
<dbReference type="InterPro" id="IPR020846">
    <property type="entry name" value="MFS_dom"/>
</dbReference>
<evidence type="ECO:0000259" key="7">
    <source>
        <dbReference type="PROSITE" id="PS50850"/>
    </source>
</evidence>
<feature type="compositionally biased region" description="Basic and acidic residues" evidence="5">
    <location>
        <begin position="44"/>
        <end position="65"/>
    </location>
</feature>
<feature type="transmembrane region" description="Helical" evidence="6">
    <location>
        <begin position="484"/>
        <end position="505"/>
    </location>
</feature>
<feature type="transmembrane region" description="Helical" evidence="6">
    <location>
        <begin position="89"/>
        <end position="112"/>
    </location>
</feature>
<dbReference type="InterPro" id="IPR036259">
    <property type="entry name" value="MFS_trans_sf"/>
</dbReference>
<feature type="transmembrane region" description="Helical" evidence="6">
    <location>
        <begin position="453"/>
        <end position="472"/>
    </location>
</feature>
<organism evidence="8 9">
    <name type="scientific">Ramazzottius varieornatus</name>
    <name type="common">Water bear</name>
    <name type="synonym">Tardigrade</name>
    <dbReference type="NCBI Taxonomy" id="947166"/>
    <lineage>
        <taxon>Eukaryota</taxon>
        <taxon>Metazoa</taxon>
        <taxon>Ecdysozoa</taxon>
        <taxon>Tardigrada</taxon>
        <taxon>Eutardigrada</taxon>
        <taxon>Parachela</taxon>
        <taxon>Hypsibioidea</taxon>
        <taxon>Ramazzottiidae</taxon>
        <taxon>Ramazzottius</taxon>
    </lineage>
</organism>
<evidence type="ECO:0000256" key="2">
    <source>
        <dbReference type="ARBA" id="ARBA00022692"/>
    </source>
</evidence>
<comment type="subcellular location">
    <subcellularLocation>
        <location evidence="1">Membrane</location>
        <topology evidence="1">Multi-pass membrane protein</topology>
    </subcellularLocation>
</comment>